<feature type="transmembrane region" description="Helical" evidence="9">
    <location>
        <begin position="80"/>
        <end position="99"/>
    </location>
</feature>
<dbReference type="InterPro" id="IPR012341">
    <property type="entry name" value="6hp_glycosidase-like_sf"/>
</dbReference>
<keyword evidence="12" id="KW-1185">Reference proteome</keyword>
<keyword evidence="5" id="KW-0136">Cellulose degradation</keyword>
<evidence type="ECO:0000259" key="10">
    <source>
        <dbReference type="Pfam" id="PF00759"/>
    </source>
</evidence>
<keyword evidence="6" id="KW-0119">Carbohydrate metabolism</keyword>
<keyword evidence="8" id="KW-0624">Polysaccharide degradation</keyword>
<keyword evidence="9" id="KW-1133">Transmembrane helix</keyword>
<organism evidence="11 12">
    <name type="scientific">Coccomyxa subellipsoidea</name>
    <dbReference type="NCBI Taxonomy" id="248742"/>
    <lineage>
        <taxon>Eukaryota</taxon>
        <taxon>Viridiplantae</taxon>
        <taxon>Chlorophyta</taxon>
        <taxon>core chlorophytes</taxon>
        <taxon>Trebouxiophyceae</taxon>
        <taxon>Trebouxiophyceae incertae sedis</taxon>
        <taxon>Coccomyxaceae</taxon>
        <taxon>Coccomyxa</taxon>
    </lineage>
</organism>
<dbReference type="Gene3D" id="1.50.10.10">
    <property type="match status" value="1"/>
</dbReference>
<evidence type="ECO:0000313" key="12">
    <source>
        <dbReference type="Proteomes" id="UP001491310"/>
    </source>
</evidence>
<keyword evidence="7" id="KW-0326">Glycosidase</keyword>
<evidence type="ECO:0000256" key="7">
    <source>
        <dbReference type="ARBA" id="ARBA00023295"/>
    </source>
</evidence>
<comment type="catalytic activity">
    <reaction evidence="1">
        <text>Endohydrolysis of (1-&gt;4)-beta-D-glucosidic linkages in cellulose, lichenin and cereal beta-D-glucans.</text>
        <dbReference type="EC" id="3.2.1.4"/>
    </reaction>
</comment>
<proteinExistence type="inferred from homology"/>
<reference evidence="11 12" key="1">
    <citation type="journal article" date="2024" name="Nat. Commun.">
        <title>Phylogenomics reveals the evolutionary origins of lichenization in chlorophyte algae.</title>
        <authorList>
            <person name="Puginier C."/>
            <person name="Libourel C."/>
            <person name="Otte J."/>
            <person name="Skaloud P."/>
            <person name="Haon M."/>
            <person name="Grisel S."/>
            <person name="Petersen M."/>
            <person name="Berrin J.G."/>
            <person name="Delaux P.M."/>
            <person name="Dal Grande F."/>
            <person name="Keller J."/>
        </authorList>
    </citation>
    <scope>NUCLEOTIDE SEQUENCE [LARGE SCALE GENOMIC DNA]</scope>
    <source>
        <strain evidence="11 12">SAG 216-7</strain>
    </source>
</reference>
<dbReference type="EC" id="3.2.1.4" evidence="3"/>
<dbReference type="InterPro" id="IPR008928">
    <property type="entry name" value="6-hairpin_glycosidase_sf"/>
</dbReference>
<name>A0ABR2YFU7_9CHLO</name>
<feature type="transmembrane region" description="Helical" evidence="9">
    <location>
        <begin position="15"/>
        <end position="36"/>
    </location>
</feature>
<evidence type="ECO:0000256" key="9">
    <source>
        <dbReference type="SAM" id="Phobius"/>
    </source>
</evidence>
<comment type="similarity">
    <text evidence="2">Belongs to the glycosyl hydrolase 9 (cellulase E) family.</text>
</comment>
<dbReference type="EMBL" id="JALJOT010000013">
    <property type="protein sequence ID" value="KAK9903999.1"/>
    <property type="molecule type" value="Genomic_DNA"/>
</dbReference>
<comment type="caution">
    <text evidence="11">The sequence shown here is derived from an EMBL/GenBank/DDBJ whole genome shotgun (WGS) entry which is preliminary data.</text>
</comment>
<dbReference type="InterPro" id="IPR001701">
    <property type="entry name" value="Glyco_hydro_9"/>
</dbReference>
<sequence>MQKLIFNTVAWSQGVTAVTAPIFYTIPLIRIVFGVFPFGPNRFFGIGFLVYYCFSTLLLYKVYEPATLCAVWNWTVASQILWWHYLLAIFAAICSKLYNAGALLRNSWRKDQTVLARERGDVRSEQDAHTHLAIADLENGQEADISGELQGRDTDYNGALEASMSFYAAQRSGSLGSPHISWRGDSGLNDVPLGGFYLGTNNLKLTFPTAAAALQIAWGVASLPSSASVDDQIYQHLRWAAQYLLACRLTPDSLVSQVGNMERELRAWTRPEDMQQSRPSFVISPQEPGADLMGQTAAALAAASVALSRMSTSDAASFSAQTLTAATELYVLAAANEGLYSTNFIPNQKLFNSTSYLDDLMLAASWLGMVTGRAAYVRDAESYWDRIFNDPNNTSWQGMVSNWDNAWWASNLLLWKQTGKLRYKTQLDSFFSSWMAGGNGVTLTPKGLALAGSQGQLGNAANAALLGLVYGRYSGGADGILRACWARRQVQRILGCSGQNYMAGWGDDPPTHIPNPAASCPASVQPCSGFLASSPQYSSPDPNPHVLTGALVSGPDATNSFNDTRSAADTTVSIDFNGGFSGALAMLASREWSQTCEGRPGLLDRAGADLHHNIW</sequence>
<evidence type="ECO:0000256" key="8">
    <source>
        <dbReference type="ARBA" id="ARBA00023326"/>
    </source>
</evidence>
<keyword evidence="4" id="KW-0378">Hydrolase</keyword>
<evidence type="ECO:0000256" key="1">
    <source>
        <dbReference type="ARBA" id="ARBA00000966"/>
    </source>
</evidence>
<keyword evidence="9" id="KW-0472">Membrane</keyword>
<keyword evidence="9" id="KW-0812">Transmembrane</keyword>
<gene>
    <name evidence="11" type="ORF">WJX75_002241</name>
</gene>
<evidence type="ECO:0000256" key="4">
    <source>
        <dbReference type="ARBA" id="ARBA00022801"/>
    </source>
</evidence>
<evidence type="ECO:0000256" key="5">
    <source>
        <dbReference type="ARBA" id="ARBA00023001"/>
    </source>
</evidence>
<accession>A0ABR2YFU7</accession>
<dbReference type="PANTHER" id="PTHR22298">
    <property type="entry name" value="ENDO-1,4-BETA-GLUCANASE"/>
    <property type="match status" value="1"/>
</dbReference>
<evidence type="ECO:0000256" key="2">
    <source>
        <dbReference type="ARBA" id="ARBA00007072"/>
    </source>
</evidence>
<dbReference type="SUPFAM" id="SSF48208">
    <property type="entry name" value="Six-hairpin glycosidases"/>
    <property type="match status" value="1"/>
</dbReference>
<evidence type="ECO:0000256" key="3">
    <source>
        <dbReference type="ARBA" id="ARBA00012601"/>
    </source>
</evidence>
<feature type="transmembrane region" description="Helical" evidence="9">
    <location>
        <begin position="43"/>
        <end position="60"/>
    </location>
</feature>
<dbReference type="Proteomes" id="UP001491310">
    <property type="component" value="Unassembled WGS sequence"/>
</dbReference>
<dbReference type="Pfam" id="PF00759">
    <property type="entry name" value="Glyco_hydro_9"/>
    <property type="match status" value="1"/>
</dbReference>
<evidence type="ECO:0000313" key="11">
    <source>
        <dbReference type="EMBL" id="KAK9903999.1"/>
    </source>
</evidence>
<feature type="domain" description="Glycoside hydrolase family 9" evidence="10">
    <location>
        <begin position="156"/>
        <end position="584"/>
    </location>
</feature>
<protein>
    <recommendedName>
        <fullName evidence="3">cellulase</fullName>
        <ecNumber evidence="3">3.2.1.4</ecNumber>
    </recommendedName>
</protein>
<evidence type="ECO:0000256" key="6">
    <source>
        <dbReference type="ARBA" id="ARBA00023277"/>
    </source>
</evidence>